<dbReference type="EMBL" id="CP014873">
    <property type="protein sequence ID" value="ANK62347.1"/>
    <property type="molecule type" value="Genomic_DNA"/>
</dbReference>
<dbReference type="Pfam" id="PF00561">
    <property type="entry name" value="Abhydrolase_1"/>
    <property type="match status" value="1"/>
</dbReference>
<name>A0A192H285_9LACO</name>
<dbReference type="Proteomes" id="UP000078582">
    <property type="component" value="Chromosome"/>
</dbReference>
<dbReference type="InterPro" id="IPR050266">
    <property type="entry name" value="AB_hydrolase_sf"/>
</dbReference>
<dbReference type="GO" id="GO:0016020">
    <property type="term" value="C:membrane"/>
    <property type="evidence" value="ECO:0007669"/>
    <property type="project" value="TreeGrafter"/>
</dbReference>
<dbReference type="KEGG" id="lbt:AYR52_08120"/>
<proteinExistence type="predicted"/>
<dbReference type="AlphaFoldDB" id="A0A192H285"/>
<organism evidence="1 2">
    <name type="scientific">Loigolactobacillus backii</name>
    <dbReference type="NCBI Taxonomy" id="375175"/>
    <lineage>
        <taxon>Bacteria</taxon>
        <taxon>Bacillati</taxon>
        <taxon>Bacillota</taxon>
        <taxon>Bacilli</taxon>
        <taxon>Lactobacillales</taxon>
        <taxon>Lactobacillaceae</taxon>
        <taxon>Loigolactobacillus</taxon>
    </lineage>
</organism>
<dbReference type="InterPro" id="IPR029058">
    <property type="entry name" value="AB_hydrolase_fold"/>
</dbReference>
<dbReference type="OrthoDB" id="252464at2"/>
<dbReference type="Gene3D" id="3.40.50.1820">
    <property type="entry name" value="alpha/beta hydrolase"/>
    <property type="match status" value="1"/>
</dbReference>
<dbReference type="SUPFAM" id="SSF53474">
    <property type="entry name" value="alpha/beta-Hydrolases"/>
    <property type="match status" value="1"/>
</dbReference>
<keyword evidence="2" id="KW-1185">Reference proteome</keyword>
<evidence type="ECO:0000313" key="2">
    <source>
        <dbReference type="Proteomes" id="UP000078582"/>
    </source>
</evidence>
<dbReference type="PRINTS" id="PR00111">
    <property type="entry name" value="ABHYDROLASE"/>
</dbReference>
<reference evidence="1 2" key="1">
    <citation type="submission" date="2016-03" db="EMBL/GenBank/DDBJ databases">
        <title>Pediococcus and Lactobacillus from brewery environment - whole genome sequencing and assembly.</title>
        <authorList>
            <person name="Behr J."/>
            <person name="Geissler A.J."/>
            <person name="Vogel R.F."/>
        </authorList>
    </citation>
    <scope>NUCLEOTIDE SEQUENCE [LARGE SCALE GENOMIC DNA]</scope>
    <source>
        <strain evidence="1 2">TMW 1.1989</strain>
    </source>
</reference>
<gene>
    <name evidence="1" type="ORF">AYR53_05865</name>
</gene>
<dbReference type="GeneID" id="42981775"/>
<protein>
    <submittedName>
        <fullName evidence="1">Uncharacterized protein</fullName>
    </submittedName>
</protein>
<accession>A0A192H285</accession>
<sequence>MKSVQTPFGKLTYTGTLTGKTVIIAIHGLGGSAAYFKMMTPYLQQYDVLAFNLLGTPPSDNINTSNYTVKKAAQSLWAAIDKLQIITPVILIGHSLGGSIATEMLTQRSIQVKALILISTSVTAKYIHLNPSVKLLGFPVISSMIKFVLRHLQRWLSYRSLLNSDNISDPRFIIEPLIQKSRIAIKQELTLFARYTANVPMDQRLMPYSSIPTLIIFGDQDQLATN</sequence>
<dbReference type="RefSeq" id="WP_068225533.1">
    <property type="nucleotide sequence ID" value="NZ_CP014623.1"/>
</dbReference>
<evidence type="ECO:0000313" key="1">
    <source>
        <dbReference type="EMBL" id="ANK62347.1"/>
    </source>
</evidence>
<dbReference type="PANTHER" id="PTHR43798">
    <property type="entry name" value="MONOACYLGLYCEROL LIPASE"/>
    <property type="match status" value="1"/>
</dbReference>
<dbReference type="PANTHER" id="PTHR43798:SF33">
    <property type="entry name" value="HYDROLASE, PUTATIVE (AFU_ORTHOLOGUE AFUA_2G14860)-RELATED"/>
    <property type="match status" value="1"/>
</dbReference>
<dbReference type="InterPro" id="IPR000073">
    <property type="entry name" value="AB_hydrolase_1"/>
</dbReference>